<dbReference type="PROSITE" id="PS51186">
    <property type="entry name" value="GNAT"/>
    <property type="match status" value="1"/>
</dbReference>
<dbReference type="EMBL" id="SJPF01000006">
    <property type="protein sequence ID" value="TWT30007.1"/>
    <property type="molecule type" value="Genomic_DNA"/>
</dbReference>
<keyword evidence="1 4" id="KW-0808">Transferase</keyword>
<keyword evidence="2 4" id="KW-0012">Acyltransferase</keyword>
<dbReference type="GO" id="GO:0016747">
    <property type="term" value="F:acyltransferase activity, transferring groups other than amino-acyl groups"/>
    <property type="evidence" value="ECO:0007669"/>
    <property type="project" value="InterPro"/>
</dbReference>
<dbReference type="PANTHER" id="PTHR43877">
    <property type="entry name" value="AMINOALKYLPHOSPHONATE N-ACETYLTRANSFERASE-RELATED-RELATED"/>
    <property type="match status" value="1"/>
</dbReference>
<reference evidence="4 5" key="1">
    <citation type="submission" date="2019-02" db="EMBL/GenBank/DDBJ databases">
        <title>Deep-cultivation of Planctomycetes and their phenomic and genomic characterization uncovers novel biology.</title>
        <authorList>
            <person name="Wiegand S."/>
            <person name="Jogler M."/>
            <person name="Boedeker C."/>
            <person name="Pinto D."/>
            <person name="Vollmers J."/>
            <person name="Rivas-Marin E."/>
            <person name="Kohn T."/>
            <person name="Peeters S.H."/>
            <person name="Heuer A."/>
            <person name="Rast P."/>
            <person name="Oberbeckmann S."/>
            <person name="Bunk B."/>
            <person name="Jeske O."/>
            <person name="Meyerdierks A."/>
            <person name="Storesund J.E."/>
            <person name="Kallscheuer N."/>
            <person name="Luecker S."/>
            <person name="Lage O.M."/>
            <person name="Pohl T."/>
            <person name="Merkel B.J."/>
            <person name="Hornburger P."/>
            <person name="Mueller R.-W."/>
            <person name="Bruemmer F."/>
            <person name="Labrenz M."/>
            <person name="Spormann A.M."/>
            <person name="Op Den Camp H."/>
            <person name="Overmann J."/>
            <person name="Amann R."/>
            <person name="Jetten M.S.M."/>
            <person name="Mascher T."/>
            <person name="Medema M.H."/>
            <person name="Devos D.P."/>
            <person name="Kaster A.-K."/>
            <person name="Ovreas L."/>
            <person name="Rohde M."/>
            <person name="Galperin M.Y."/>
            <person name="Jogler C."/>
        </authorList>
    </citation>
    <scope>NUCLEOTIDE SEQUENCE [LARGE SCALE GENOMIC DNA]</scope>
    <source>
        <strain evidence="4 5">Enr8</strain>
    </source>
</reference>
<evidence type="ECO:0000259" key="3">
    <source>
        <dbReference type="PROSITE" id="PS51186"/>
    </source>
</evidence>
<dbReference type="EC" id="2.3.1.-" evidence="4"/>
<name>A0A5C5UWS2_9BACT</name>
<feature type="domain" description="N-acetyltransferase" evidence="3">
    <location>
        <begin position="1"/>
        <end position="93"/>
    </location>
</feature>
<evidence type="ECO:0000313" key="4">
    <source>
        <dbReference type="EMBL" id="TWT30007.1"/>
    </source>
</evidence>
<dbReference type="Gene3D" id="3.40.630.30">
    <property type="match status" value="1"/>
</dbReference>
<dbReference type="InterPro" id="IPR050832">
    <property type="entry name" value="Bact_Acetyltransf"/>
</dbReference>
<sequence length="93" mass="10144">MWWAISNDGDRPIGTITLEVDGDAGQIHWLMVDPAARRSGVASALLQALENAAWDAGVRQLSAETLSTWAPAVAFYRRHGYQAPPIADRAKSR</sequence>
<dbReference type="Proteomes" id="UP000318878">
    <property type="component" value="Unassembled WGS sequence"/>
</dbReference>
<dbReference type="SUPFAM" id="SSF55729">
    <property type="entry name" value="Acyl-CoA N-acyltransferases (Nat)"/>
    <property type="match status" value="1"/>
</dbReference>
<dbReference type="AlphaFoldDB" id="A0A5C5UWS2"/>
<evidence type="ECO:0000256" key="2">
    <source>
        <dbReference type="ARBA" id="ARBA00023315"/>
    </source>
</evidence>
<accession>A0A5C5UWS2</accession>
<organism evidence="4 5">
    <name type="scientific">Blastopirellula retiformator</name>
    <dbReference type="NCBI Taxonomy" id="2527970"/>
    <lineage>
        <taxon>Bacteria</taxon>
        <taxon>Pseudomonadati</taxon>
        <taxon>Planctomycetota</taxon>
        <taxon>Planctomycetia</taxon>
        <taxon>Pirellulales</taxon>
        <taxon>Pirellulaceae</taxon>
        <taxon>Blastopirellula</taxon>
    </lineage>
</organism>
<evidence type="ECO:0000256" key="1">
    <source>
        <dbReference type="ARBA" id="ARBA00022679"/>
    </source>
</evidence>
<dbReference type="PANTHER" id="PTHR43877:SF2">
    <property type="entry name" value="AMINOALKYLPHOSPHONATE N-ACETYLTRANSFERASE-RELATED"/>
    <property type="match status" value="1"/>
</dbReference>
<comment type="caution">
    <text evidence="4">The sequence shown here is derived from an EMBL/GenBank/DDBJ whole genome shotgun (WGS) entry which is preliminary data.</text>
</comment>
<keyword evidence="5" id="KW-1185">Reference proteome</keyword>
<proteinExistence type="predicted"/>
<evidence type="ECO:0000313" key="5">
    <source>
        <dbReference type="Proteomes" id="UP000318878"/>
    </source>
</evidence>
<dbReference type="Pfam" id="PF00583">
    <property type="entry name" value="Acetyltransf_1"/>
    <property type="match status" value="1"/>
</dbReference>
<dbReference type="InterPro" id="IPR016181">
    <property type="entry name" value="Acyl_CoA_acyltransferase"/>
</dbReference>
<protein>
    <submittedName>
        <fullName evidence="4">Putative N-acetyltransferase YjcF</fullName>
        <ecNumber evidence="4">2.3.1.-</ecNumber>
    </submittedName>
</protein>
<dbReference type="CDD" id="cd04301">
    <property type="entry name" value="NAT_SF"/>
    <property type="match status" value="1"/>
</dbReference>
<dbReference type="InterPro" id="IPR000182">
    <property type="entry name" value="GNAT_dom"/>
</dbReference>
<gene>
    <name evidence="4" type="primary">yjcF</name>
    <name evidence="4" type="ORF">Enr8_46640</name>
</gene>